<dbReference type="InterPro" id="IPR043129">
    <property type="entry name" value="ATPase_NBD"/>
</dbReference>
<dbReference type="AlphaFoldDB" id="A0A0G1W2D6"/>
<sequence length="270" mass="28545">MKLTLDIGGTNIRAGFFSGDGTLMRKEKTSTPTQYEEGIQKIYQLAKNEGVSAIAIAIAGVLDKAKGVIITSPNLTDWVGKPMVADIAKKFALPEVVLENDAAAAALGEAHFGAGKEKHIIVYITLGTGVGGARIVDGKLDSNAMGFEPGNQIIHFDESRDVSPFRKGTLESYVSGTAFQRLYGVSASSCTDPSIWEKYARHLSVGLANIMVLWSPDVVILGGGLSQQASKFLPSLQEMIPTLVPFPQVPPIVVAALGDDAALFGGLTLL</sequence>
<comment type="caution">
    <text evidence="2">The sequence shown here is derived from an EMBL/GenBank/DDBJ whole genome shotgun (WGS) entry which is preliminary data.</text>
</comment>
<gene>
    <name evidence="2" type="ORF">UY48_C0007G0005</name>
</gene>
<evidence type="ECO:0000256" key="1">
    <source>
        <dbReference type="ARBA" id="ARBA00006479"/>
    </source>
</evidence>
<dbReference type="PANTHER" id="PTHR18964">
    <property type="entry name" value="ROK (REPRESSOR, ORF, KINASE) FAMILY"/>
    <property type="match status" value="1"/>
</dbReference>
<evidence type="ECO:0000313" key="3">
    <source>
        <dbReference type="Proteomes" id="UP000034588"/>
    </source>
</evidence>
<proteinExistence type="inferred from homology"/>
<accession>A0A0G1W2D6</accession>
<comment type="similarity">
    <text evidence="1">Belongs to the ROK (NagC/XylR) family.</text>
</comment>
<dbReference type="Gene3D" id="3.30.420.40">
    <property type="match status" value="2"/>
</dbReference>
<dbReference type="EMBL" id="LCQD01000007">
    <property type="protein sequence ID" value="KKW12916.1"/>
    <property type="molecule type" value="Genomic_DNA"/>
</dbReference>
<dbReference type="SUPFAM" id="SSF53067">
    <property type="entry name" value="Actin-like ATPase domain"/>
    <property type="match status" value="1"/>
</dbReference>
<dbReference type="Proteomes" id="UP000034588">
    <property type="component" value="Unassembled WGS sequence"/>
</dbReference>
<dbReference type="Pfam" id="PF00480">
    <property type="entry name" value="ROK"/>
    <property type="match status" value="1"/>
</dbReference>
<reference evidence="2 3" key="1">
    <citation type="journal article" date="2015" name="Nature">
        <title>rRNA introns, odd ribosomes, and small enigmatic genomes across a large radiation of phyla.</title>
        <authorList>
            <person name="Brown C.T."/>
            <person name="Hug L.A."/>
            <person name="Thomas B.C."/>
            <person name="Sharon I."/>
            <person name="Castelle C.J."/>
            <person name="Singh A."/>
            <person name="Wilkins M.J."/>
            <person name="Williams K.H."/>
            <person name="Banfield J.F."/>
        </authorList>
    </citation>
    <scope>NUCLEOTIDE SEQUENCE [LARGE SCALE GENOMIC DNA]</scope>
</reference>
<dbReference type="InterPro" id="IPR000600">
    <property type="entry name" value="ROK"/>
</dbReference>
<evidence type="ECO:0000313" key="2">
    <source>
        <dbReference type="EMBL" id="KKW12916.1"/>
    </source>
</evidence>
<protein>
    <recommendedName>
        <fullName evidence="4">ROK family protein</fullName>
    </recommendedName>
</protein>
<dbReference type="PANTHER" id="PTHR18964:SF149">
    <property type="entry name" value="BIFUNCTIONAL UDP-N-ACETYLGLUCOSAMINE 2-EPIMERASE_N-ACETYLMANNOSAMINE KINASE"/>
    <property type="match status" value="1"/>
</dbReference>
<organism evidence="2 3">
    <name type="scientific">Candidatus Gottesmanbacteria bacterium GW2011_GWB1_49_7</name>
    <dbReference type="NCBI Taxonomy" id="1618448"/>
    <lineage>
        <taxon>Bacteria</taxon>
        <taxon>Candidatus Gottesmaniibacteriota</taxon>
    </lineage>
</organism>
<evidence type="ECO:0008006" key="4">
    <source>
        <dbReference type="Google" id="ProtNLM"/>
    </source>
</evidence>
<name>A0A0G1W2D6_9BACT</name>